<keyword evidence="3 5" id="KW-0547">Nucleotide-binding</keyword>
<proteinExistence type="inferred from homology"/>
<dbReference type="EMBL" id="CP009770">
    <property type="protein sequence ID" value="AJQ45253.1"/>
    <property type="molecule type" value="Genomic_DNA"/>
</dbReference>
<evidence type="ECO:0000256" key="2">
    <source>
        <dbReference type="ARBA" id="ARBA00022679"/>
    </source>
</evidence>
<dbReference type="Proteomes" id="UP000032261">
    <property type="component" value="Chromosome"/>
</dbReference>
<dbReference type="InterPro" id="IPR006083">
    <property type="entry name" value="PRK/URK"/>
</dbReference>
<accession>A0A0C5RKS3</accession>
<comment type="pathway">
    <text evidence="5">Pyrimidine metabolism; CTP biosynthesis via salvage pathway; CTP from cytidine: step 1/3.</text>
</comment>
<dbReference type="KEGG" id="ude:JM47_01290"/>
<dbReference type="UniPathway" id="UPA00574">
    <property type="reaction ID" value="UER00637"/>
</dbReference>
<comment type="catalytic activity">
    <reaction evidence="5">
        <text>cytidine + ATP = CMP + ADP + H(+)</text>
        <dbReference type="Rhea" id="RHEA:24674"/>
        <dbReference type="ChEBI" id="CHEBI:15378"/>
        <dbReference type="ChEBI" id="CHEBI:17562"/>
        <dbReference type="ChEBI" id="CHEBI:30616"/>
        <dbReference type="ChEBI" id="CHEBI:60377"/>
        <dbReference type="ChEBI" id="CHEBI:456216"/>
        <dbReference type="EC" id="2.7.1.48"/>
    </reaction>
</comment>
<dbReference type="GO" id="GO:0044206">
    <property type="term" value="P:UMP salvage"/>
    <property type="evidence" value="ECO:0007669"/>
    <property type="project" value="UniProtKB-UniPathway"/>
</dbReference>
<dbReference type="Gene3D" id="3.40.50.300">
    <property type="entry name" value="P-loop containing nucleotide triphosphate hydrolases"/>
    <property type="match status" value="1"/>
</dbReference>
<evidence type="ECO:0000259" key="6">
    <source>
        <dbReference type="Pfam" id="PF00485"/>
    </source>
</evidence>
<dbReference type="PRINTS" id="PR00988">
    <property type="entry name" value="URIDINKINASE"/>
</dbReference>
<organism evidence="7 8">
    <name type="scientific">Ureaplasma diversum</name>
    <dbReference type="NCBI Taxonomy" id="42094"/>
    <lineage>
        <taxon>Bacteria</taxon>
        <taxon>Bacillati</taxon>
        <taxon>Mycoplasmatota</taxon>
        <taxon>Mycoplasmoidales</taxon>
        <taxon>Mycoplasmoidaceae</taxon>
        <taxon>Ureaplasma</taxon>
    </lineage>
</organism>
<dbReference type="GO" id="GO:0005737">
    <property type="term" value="C:cytoplasm"/>
    <property type="evidence" value="ECO:0007669"/>
    <property type="project" value="UniProtKB-SubCell"/>
</dbReference>
<dbReference type="AlphaFoldDB" id="A0A0C5RKS3"/>
<dbReference type="UniPathway" id="UPA00579">
    <property type="reaction ID" value="UER00640"/>
</dbReference>
<keyword evidence="5" id="KW-0067">ATP-binding</keyword>
<dbReference type="CDD" id="cd02023">
    <property type="entry name" value="UMPK"/>
    <property type="match status" value="1"/>
</dbReference>
<dbReference type="GO" id="GO:0005524">
    <property type="term" value="F:ATP binding"/>
    <property type="evidence" value="ECO:0007669"/>
    <property type="project" value="UniProtKB-KW"/>
</dbReference>
<dbReference type="GO" id="GO:0044211">
    <property type="term" value="P:CTP salvage"/>
    <property type="evidence" value="ECO:0007669"/>
    <property type="project" value="UniProtKB-UniPathway"/>
</dbReference>
<dbReference type="Pfam" id="PF00485">
    <property type="entry name" value="PRK"/>
    <property type="match status" value="1"/>
</dbReference>
<dbReference type="GO" id="GO:0043771">
    <property type="term" value="F:cytidine kinase activity"/>
    <property type="evidence" value="ECO:0007669"/>
    <property type="project" value="RHEA"/>
</dbReference>
<dbReference type="NCBIfam" id="TIGR00235">
    <property type="entry name" value="udk"/>
    <property type="match status" value="1"/>
</dbReference>
<evidence type="ECO:0000313" key="7">
    <source>
        <dbReference type="EMBL" id="AJQ45253.1"/>
    </source>
</evidence>
<evidence type="ECO:0000256" key="4">
    <source>
        <dbReference type="ARBA" id="ARBA00022777"/>
    </source>
</evidence>
<protein>
    <recommendedName>
        <fullName evidence="5">Uridine kinase</fullName>
        <ecNumber evidence="5">2.7.1.48</ecNumber>
    </recommendedName>
</protein>
<dbReference type="EC" id="2.7.1.48" evidence="5"/>
<dbReference type="NCBIfam" id="NF004018">
    <property type="entry name" value="PRK05480.1"/>
    <property type="match status" value="1"/>
</dbReference>
<keyword evidence="2 5" id="KW-0808">Transferase</keyword>
<reference evidence="7 8" key="1">
    <citation type="journal article" date="2015" name="Genome Announc.">
        <title>Genome Sequence of Ureaplasma diversum Strain ATCC 49782.</title>
        <authorList>
            <person name="Marques L.M."/>
            <person name="Guimaraes A.M."/>
            <person name="Martins H.B."/>
            <person name="Rezende I.S."/>
            <person name="Barbosa M.S."/>
            <person name="Campos G.B."/>
            <person name="do Nascimento N.C."/>
            <person name="Dos Santos A.P."/>
            <person name="Amorim A.T."/>
            <person name="Santos V.M."/>
            <person name="Messick J.B."/>
            <person name="Timenetsky J."/>
        </authorList>
    </citation>
    <scope>NUCLEOTIDE SEQUENCE [LARGE SCALE GENOMIC DNA]</scope>
    <source>
        <strain evidence="7 8">ATCC 49782</strain>
    </source>
</reference>
<dbReference type="PANTHER" id="PTHR10285">
    <property type="entry name" value="URIDINE KINASE"/>
    <property type="match status" value="1"/>
</dbReference>
<keyword evidence="5" id="KW-0963">Cytoplasm</keyword>
<evidence type="ECO:0000256" key="5">
    <source>
        <dbReference type="RuleBase" id="RU003825"/>
    </source>
</evidence>
<dbReference type="PATRIC" id="fig|42094.4.peg.249"/>
<comment type="subcellular location">
    <subcellularLocation>
        <location evidence="5">Cytoplasm</location>
    </subcellularLocation>
</comment>
<dbReference type="HOGENOM" id="CLU_021278_1_2_14"/>
<dbReference type="STRING" id="42094.JM47_01290"/>
<sequence>MTKQVIMIAIAGASGSGKSTLAKLIISKMPPSLKTIVVCQDSYYFSNNQLTAEQRRSINYDHPKSFDWDLIKEQLTKVKQEHKINVPRYDYINEIRLEQGDSYSDVDVVIFEGIYAIYDQSINDYFDIKIFVDTPKDECLTRRLLRDINDRKRSLESVIKQWRDDVSPMYDKFIEPSKKNADLVIMTIRENSVAVQTIMNWILKKV</sequence>
<evidence type="ECO:0000256" key="3">
    <source>
        <dbReference type="ARBA" id="ARBA00022741"/>
    </source>
</evidence>
<dbReference type="InterPro" id="IPR027417">
    <property type="entry name" value="P-loop_NTPase"/>
</dbReference>
<feature type="domain" description="Phosphoribulokinase/uridine kinase" evidence="6">
    <location>
        <begin position="7"/>
        <end position="193"/>
    </location>
</feature>
<dbReference type="RefSeq" id="WP_208895182.1">
    <property type="nucleotide sequence ID" value="NZ_CP009770.1"/>
</dbReference>
<dbReference type="SUPFAM" id="SSF52540">
    <property type="entry name" value="P-loop containing nucleoside triphosphate hydrolases"/>
    <property type="match status" value="1"/>
</dbReference>
<evidence type="ECO:0000256" key="1">
    <source>
        <dbReference type="ARBA" id="ARBA00004690"/>
    </source>
</evidence>
<name>A0A0C5RKS3_9BACT</name>
<keyword evidence="4 5" id="KW-0418">Kinase</keyword>
<comment type="pathway">
    <text evidence="1 5">Pyrimidine metabolism; UMP biosynthesis via salvage pathway; UMP from uridine: step 1/1.</text>
</comment>
<gene>
    <name evidence="7" type="ORF">JM47_01290</name>
</gene>
<dbReference type="GO" id="GO:0004849">
    <property type="term" value="F:uridine kinase activity"/>
    <property type="evidence" value="ECO:0007669"/>
    <property type="project" value="UniProtKB-EC"/>
</dbReference>
<evidence type="ECO:0000313" key="8">
    <source>
        <dbReference type="Proteomes" id="UP000032261"/>
    </source>
</evidence>
<comment type="catalytic activity">
    <reaction evidence="5">
        <text>uridine + ATP = UMP + ADP + H(+)</text>
        <dbReference type="Rhea" id="RHEA:16825"/>
        <dbReference type="ChEBI" id="CHEBI:15378"/>
        <dbReference type="ChEBI" id="CHEBI:16704"/>
        <dbReference type="ChEBI" id="CHEBI:30616"/>
        <dbReference type="ChEBI" id="CHEBI:57865"/>
        <dbReference type="ChEBI" id="CHEBI:456216"/>
        <dbReference type="EC" id="2.7.1.48"/>
    </reaction>
</comment>
<dbReference type="InterPro" id="IPR000764">
    <property type="entry name" value="Uridine_kinase-like"/>
</dbReference>
<comment type="similarity">
    <text evidence="5">Belongs to the uridine kinase family.</text>
</comment>